<keyword evidence="4" id="KW-0548">Nucleotidyltransferase</keyword>
<dbReference type="InterPro" id="IPR007046">
    <property type="entry name" value="RNA_pol_sigma_54_core-bd"/>
</dbReference>
<accession>A0A0P6WTC3</accession>
<protein>
    <recommendedName>
        <fullName evidence="13">RNA polymerase sigma-54 factor</fullName>
    </recommendedName>
</protein>
<dbReference type="PROSITE" id="PS50044">
    <property type="entry name" value="SIGMA54_3"/>
    <property type="match status" value="1"/>
</dbReference>
<dbReference type="PANTHER" id="PTHR32248">
    <property type="entry name" value="RNA POLYMERASE SIGMA-54 FACTOR"/>
    <property type="match status" value="1"/>
</dbReference>
<dbReference type="GO" id="GO:0016779">
    <property type="term" value="F:nucleotidyltransferase activity"/>
    <property type="evidence" value="ECO:0007669"/>
    <property type="project" value="UniProtKB-KW"/>
</dbReference>
<dbReference type="Gene3D" id="1.10.10.60">
    <property type="entry name" value="Homeodomain-like"/>
    <property type="match status" value="1"/>
</dbReference>
<dbReference type="Proteomes" id="UP000050430">
    <property type="component" value="Unassembled WGS sequence"/>
</dbReference>
<evidence type="ECO:0000259" key="9">
    <source>
        <dbReference type="Pfam" id="PF04552"/>
    </source>
</evidence>
<dbReference type="PIRSF" id="PIRSF000774">
    <property type="entry name" value="RpoN"/>
    <property type="match status" value="1"/>
</dbReference>
<sequence length="468" mass="52829">MFQTHQQSLRPLTTAHLAQTMTLLSLTADELREQIESELASNPALELIEERRCPTCHRLLPPQGACPTCSSPKSDAVEEPIVFVSPREDFNFSSGTSTEDMPEDNYSSTVEDLPTFVLRQIASELDPSERAIAAYFLTHLDDDGLISIELLEIARYFHVPLAKVEAIQKKIQHAEPYGVGSRSPQEALLVQLDMLGEAHDIPALARPMIEKEMNLLSRHQYAELARAFKVSLRTVHQTVAFISENLNPYPARSHWGDVRQSTETPPQVYHRPDILISYLNDDPAKPLVIEIIMPLNGTLRVNPMFRSAIHEANQDKKDDWKNDLERASLFVKCLQQRNHTITRLMQRVASLQRTFICRGEKYLKPVTRAQLSVELGVHESTISRAVANKAVQLPNGRIVPLAMFFDRSLNVRKVLKEIIEKEGRSLSDTEIAGLLSEQGYQVARRTVAKYRAMEGILPAHLRRPTPGV</sequence>
<name>A0A0P6WTC3_9CHLR</name>
<evidence type="ECO:0000256" key="5">
    <source>
        <dbReference type="ARBA" id="ARBA00023015"/>
    </source>
</evidence>
<dbReference type="InterPro" id="IPR007634">
    <property type="entry name" value="RNA_pol_sigma_54_DNA-bd"/>
</dbReference>
<dbReference type="AlphaFoldDB" id="A0A0P6WTC3"/>
<keyword evidence="3" id="KW-0808">Transferase</keyword>
<evidence type="ECO:0000256" key="1">
    <source>
        <dbReference type="ARBA" id="ARBA00008798"/>
    </source>
</evidence>
<reference evidence="11 12" key="1">
    <citation type="submission" date="2015-07" db="EMBL/GenBank/DDBJ databases">
        <title>Genome sequence of Leptolinea tardivitalis DSM 16556.</title>
        <authorList>
            <person name="Hemp J."/>
            <person name="Ward L.M."/>
            <person name="Pace L.A."/>
            <person name="Fischer W.W."/>
        </authorList>
    </citation>
    <scope>NUCLEOTIDE SEQUENCE [LARGE SCALE GENOMIC DNA]</scope>
    <source>
        <strain evidence="11 12">YMTK-2</strain>
    </source>
</reference>
<dbReference type="EMBL" id="LGCK01000008">
    <property type="protein sequence ID" value="KPL72407.1"/>
    <property type="molecule type" value="Genomic_DNA"/>
</dbReference>
<keyword evidence="12" id="KW-1185">Reference proteome</keyword>
<feature type="domain" description="RNA polymerase sigma factor 54 core-binding" evidence="10">
    <location>
        <begin position="107"/>
        <end position="276"/>
    </location>
</feature>
<dbReference type="Pfam" id="PF04552">
    <property type="entry name" value="Sigma54_DBD"/>
    <property type="match status" value="1"/>
</dbReference>
<evidence type="ECO:0000256" key="8">
    <source>
        <dbReference type="ARBA" id="ARBA00023163"/>
    </source>
</evidence>
<evidence type="ECO:0000256" key="6">
    <source>
        <dbReference type="ARBA" id="ARBA00023082"/>
    </source>
</evidence>
<keyword evidence="5" id="KW-0805">Transcription regulation</keyword>
<keyword evidence="7" id="KW-0238">DNA-binding</keyword>
<keyword evidence="2" id="KW-0240">DNA-directed RNA polymerase</keyword>
<comment type="caution">
    <text evidence="11">The sequence shown here is derived from an EMBL/GenBank/DDBJ whole genome shotgun (WGS) entry which is preliminary data.</text>
</comment>
<proteinExistence type="inferred from homology"/>
<evidence type="ECO:0000256" key="2">
    <source>
        <dbReference type="ARBA" id="ARBA00022478"/>
    </source>
</evidence>
<comment type="similarity">
    <text evidence="1">Belongs to the sigma-54 factor family.</text>
</comment>
<dbReference type="GO" id="GO:0003677">
    <property type="term" value="F:DNA binding"/>
    <property type="evidence" value="ECO:0007669"/>
    <property type="project" value="UniProtKB-KW"/>
</dbReference>
<dbReference type="GO" id="GO:0006352">
    <property type="term" value="P:DNA-templated transcription initiation"/>
    <property type="evidence" value="ECO:0007669"/>
    <property type="project" value="InterPro"/>
</dbReference>
<dbReference type="PRINTS" id="PR00045">
    <property type="entry name" value="SIGMA54FCT"/>
</dbReference>
<dbReference type="RefSeq" id="WP_062423082.1">
    <property type="nucleotide sequence ID" value="NZ_BBYA01000012.1"/>
</dbReference>
<dbReference type="GO" id="GO:0001216">
    <property type="term" value="F:DNA-binding transcription activator activity"/>
    <property type="evidence" value="ECO:0007669"/>
    <property type="project" value="InterPro"/>
</dbReference>
<dbReference type="OrthoDB" id="9814402at2"/>
<evidence type="ECO:0000259" key="10">
    <source>
        <dbReference type="Pfam" id="PF04963"/>
    </source>
</evidence>
<dbReference type="Gene3D" id="1.10.10.1330">
    <property type="entry name" value="RNA polymerase sigma-54 factor, core-binding domain"/>
    <property type="match status" value="1"/>
</dbReference>
<dbReference type="PATRIC" id="fig|229920.5.peg.744"/>
<gene>
    <name evidence="11" type="ORF">ADM99_08265</name>
</gene>
<dbReference type="PANTHER" id="PTHR32248:SF4">
    <property type="entry name" value="RNA POLYMERASE SIGMA-54 FACTOR"/>
    <property type="match status" value="1"/>
</dbReference>
<dbReference type="InterPro" id="IPR038709">
    <property type="entry name" value="RpoN_core-bd_sf"/>
</dbReference>
<dbReference type="Pfam" id="PF00309">
    <property type="entry name" value="Sigma54_AID"/>
    <property type="match status" value="1"/>
</dbReference>
<evidence type="ECO:0008006" key="13">
    <source>
        <dbReference type="Google" id="ProtNLM"/>
    </source>
</evidence>
<evidence type="ECO:0000256" key="3">
    <source>
        <dbReference type="ARBA" id="ARBA00022679"/>
    </source>
</evidence>
<dbReference type="STRING" id="229920.ADM99_08265"/>
<keyword evidence="6" id="KW-0731">Sigma factor</keyword>
<dbReference type="InterPro" id="IPR000394">
    <property type="entry name" value="RNA_pol_sigma_54"/>
</dbReference>
<evidence type="ECO:0000313" key="12">
    <source>
        <dbReference type="Proteomes" id="UP000050430"/>
    </source>
</evidence>
<keyword evidence="8" id="KW-0804">Transcription</keyword>
<dbReference type="Pfam" id="PF04963">
    <property type="entry name" value="Sigma54_CBD"/>
    <property type="match status" value="1"/>
</dbReference>
<dbReference type="PROSITE" id="PS00718">
    <property type="entry name" value="SIGMA54_2"/>
    <property type="match status" value="1"/>
</dbReference>
<evidence type="ECO:0000256" key="4">
    <source>
        <dbReference type="ARBA" id="ARBA00022695"/>
    </source>
</evidence>
<dbReference type="GO" id="GO:0016987">
    <property type="term" value="F:sigma factor activity"/>
    <property type="evidence" value="ECO:0007669"/>
    <property type="project" value="UniProtKB-KW"/>
</dbReference>
<organism evidence="11 12">
    <name type="scientific">Leptolinea tardivitalis</name>
    <dbReference type="NCBI Taxonomy" id="229920"/>
    <lineage>
        <taxon>Bacteria</taxon>
        <taxon>Bacillati</taxon>
        <taxon>Chloroflexota</taxon>
        <taxon>Anaerolineae</taxon>
        <taxon>Anaerolineales</taxon>
        <taxon>Anaerolineaceae</taxon>
        <taxon>Leptolinea</taxon>
    </lineage>
</organism>
<feature type="domain" description="RNA polymerase sigma factor 54 DNA-binding" evidence="9">
    <location>
        <begin position="321"/>
        <end position="463"/>
    </location>
</feature>
<evidence type="ECO:0000256" key="7">
    <source>
        <dbReference type="ARBA" id="ARBA00023125"/>
    </source>
</evidence>
<dbReference type="GO" id="GO:0000428">
    <property type="term" value="C:DNA-directed RNA polymerase complex"/>
    <property type="evidence" value="ECO:0007669"/>
    <property type="project" value="UniProtKB-KW"/>
</dbReference>
<evidence type="ECO:0000313" key="11">
    <source>
        <dbReference type="EMBL" id="KPL72407.1"/>
    </source>
</evidence>